<dbReference type="Proteomes" id="UP000016931">
    <property type="component" value="Unassembled WGS sequence"/>
</dbReference>
<protein>
    <submittedName>
        <fullName evidence="2">Uncharacterized protein</fullName>
    </submittedName>
</protein>
<evidence type="ECO:0000313" key="3">
    <source>
        <dbReference type="Proteomes" id="UP000016931"/>
    </source>
</evidence>
<dbReference type="EMBL" id="KB456268">
    <property type="protein sequence ID" value="EMF10225.1"/>
    <property type="molecule type" value="Genomic_DNA"/>
</dbReference>
<dbReference type="OrthoDB" id="3770142at2759"/>
<sequence>MLTAFIRALAATSLLLTATVTADFLHLPRRIHHANRQRRQPQGTENAIMIYDGPPSCDDVNNNYALLSEAADASSSGYYRCEGCGDYGDIVNWDIIELELNGQNGLGALYDL</sequence>
<accession>M3BU71</accession>
<reference evidence="2 3" key="1">
    <citation type="journal article" date="2012" name="PLoS Pathog.">
        <title>Diverse lifestyles and strategies of plant pathogenesis encoded in the genomes of eighteen Dothideomycetes fungi.</title>
        <authorList>
            <person name="Ohm R.A."/>
            <person name="Feau N."/>
            <person name="Henrissat B."/>
            <person name="Schoch C.L."/>
            <person name="Horwitz B.A."/>
            <person name="Barry K.W."/>
            <person name="Condon B.J."/>
            <person name="Copeland A.C."/>
            <person name="Dhillon B."/>
            <person name="Glaser F."/>
            <person name="Hesse C.N."/>
            <person name="Kosti I."/>
            <person name="LaButti K."/>
            <person name="Lindquist E.A."/>
            <person name="Lucas S."/>
            <person name="Salamov A.A."/>
            <person name="Bradshaw R.E."/>
            <person name="Ciuffetti L."/>
            <person name="Hamelin R.C."/>
            <person name="Kema G.H.J."/>
            <person name="Lawrence C."/>
            <person name="Scott J.A."/>
            <person name="Spatafora J.W."/>
            <person name="Turgeon B.G."/>
            <person name="de Wit P.J.G.M."/>
            <person name="Zhong S."/>
            <person name="Goodwin S.B."/>
            <person name="Grigoriev I.V."/>
        </authorList>
    </citation>
    <scope>NUCLEOTIDE SEQUENCE [LARGE SCALE GENOMIC DNA]</scope>
    <source>
        <strain evidence="2 3">SO2202</strain>
    </source>
</reference>
<evidence type="ECO:0000256" key="1">
    <source>
        <dbReference type="SAM" id="SignalP"/>
    </source>
</evidence>
<name>M3BU71_SPHMS</name>
<proteinExistence type="predicted"/>
<dbReference type="GeneID" id="27897991"/>
<dbReference type="RefSeq" id="XP_016758346.1">
    <property type="nucleotide sequence ID" value="XM_016900854.1"/>
</dbReference>
<evidence type="ECO:0000313" key="2">
    <source>
        <dbReference type="EMBL" id="EMF10225.1"/>
    </source>
</evidence>
<organism evidence="2 3">
    <name type="scientific">Sphaerulina musiva (strain SO2202)</name>
    <name type="common">Poplar stem canker fungus</name>
    <name type="synonym">Septoria musiva</name>
    <dbReference type="NCBI Taxonomy" id="692275"/>
    <lineage>
        <taxon>Eukaryota</taxon>
        <taxon>Fungi</taxon>
        <taxon>Dikarya</taxon>
        <taxon>Ascomycota</taxon>
        <taxon>Pezizomycotina</taxon>
        <taxon>Dothideomycetes</taxon>
        <taxon>Dothideomycetidae</taxon>
        <taxon>Mycosphaerellales</taxon>
        <taxon>Mycosphaerellaceae</taxon>
        <taxon>Sphaerulina</taxon>
    </lineage>
</organism>
<dbReference type="AlphaFoldDB" id="M3BU71"/>
<feature type="signal peptide" evidence="1">
    <location>
        <begin position="1"/>
        <end position="22"/>
    </location>
</feature>
<feature type="chain" id="PRO_5004032355" evidence="1">
    <location>
        <begin position="23"/>
        <end position="112"/>
    </location>
</feature>
<gene>
    <name evidence="2" type="ORF">SEPMUDRAFT_110606</name>
</gene>
<keyword evidence="1" id="KW-0732">Signal</keyword>
<dbReference type="HOGENOM" id="CLU_2147450_0_0_1"/>
<dbReference type="eggNOG" id="ENOG502TESM">
    <property type="taxonomic scope" value="Eukaryota"/>
</dbReference>
<keyword evidence="3" id="KW-1185">Reference proteome</keyword>